<dbReference type="PROSITE" id="PS50109">
    <property type="entry name" value="HIS_KIN"/>
    <property type="match status" value="1"/>
</dbReference>
<evidence type="ECO:0000256" key="10">
    <source>
        <dbReference type="ARBA" id="ARBA00022777"/>
    </source>
</evidence>
<reference evidence="16 17" key="1">
    <citation type="journal article" date="2001" name="Science">
        <title>The genome of the natural genetic engineer Agrobacterium tumefaciens C58.</title>
        <authorList>
            <person name="Wood D.W."/>
            <person name="Setubal J.C."/>
            <person name="Kaul R."/>
            <person name="Monks D.E."/>
            <person name="Kitajima J.P."/>
            <person name="Okura V.K."/>
            <person name="Zhou Y."/>
            <person name="Chen L."/>
            <person name="Wood G.E."/>
            <person name="Almeida N.F.Jr."/>
            <person name="Woo L."/>
            <person name="Chen Y."/>
            <person name="Paulsen I.T."/>
            <person name="Eisen J.A."/>
            <person name="Karp P.D."/>
            <person name="Bovee D.Sr."/>
            <person name="Chapman P."/>
            <person name="Clendenning J."/>
            <person name="Deatherage G."/>
            <person name="Gillet W."/>
            <person name="Grant C."/>
            <person name="Kutyavin T."/>
            <person name="Levy R."/>
            <person name="Li M.J."/>
            <person name="McClelland E."/>
            <person name="Palmieri A."/>
            <person name="Raymond C."/>
            <person name="Rouse G."/>
            <person name="Saenphimmachak C."/>
            <person name="Wu Z."/>
            <person name="Romero P."/>
            <person name="Gordon D."/>
            <person name="Zhang S."/>
            <person name="Yoo H."/>
            <person name="Tao Y."/>
            <person name="Biddle P."/>
            <person name="Jung M."/>
            <person name="Krespan W."/>
            <person name="Perry M."/>
            <person name="Gordon-Kamm B."/>
            <person name="Liao L."/>
            <person name="Kim S."/>
            <person name="Hendrick C."/>
            <person name="Zhao Z.Y."/>
            <person name="Dolan M."/>
            <person name="Chumley F."/>
            <person name="Tingey S.V."/>
            <person name="Tomb J.F."/>
            <person name="Gordon M.P."/>
            <person name="Olson M.V."/>
            <person name="Nester E.W."/>
        </authorList>
    </citation>
    <scope>NUCLEOTIDE SEQUENCE [LARGE SCALE GENOMIC DNA]</scope>
    <source>
        <strain evidence="17">C58 / ATCC 33970</strain>
    </source>
</reference>
<dbReference type="InterPro" id="IPR014310">
    <property type="entry name" value="Sig_transdc_His_kinase_PhoR"/>
</dbReference>
<dbReference type="Pfam" id="PF00512">
    <property type="entry name" value="HisKA"/>
    <property type="match status" value="1"/>
</dbReference>
<dbReference type="SUPFAM" id="SSF47384">
    <property type="entry name" value="Homodimeric domain of signal transducing histidine kinase"/>
    <property type="match status" value="1"/>
</dbReference>
<dbReference type="AlphaFoldDB" id="Q7D1H9"/>
<comment type="subcellular location">
    <subcellularLocation>
        <location evidence="2">Cell membrane</location>
    </subcellularLocation>
</comment>
<evidence type="ECO:0000256" key="13">
    <source>
        <dbReference type="ARBA" id="ARBA00023012"/>
    </source>
</evidence>
<dbReference type="InterPro" id="IPR050351">
    <property type="entry name" value="BphY/WalK/GraS-like"/>
</dbReference>
<feature type="domain" description="Histidine kinase" evidence="15">
    <location>
        <begin position="218"/>
        <end position="433"/>
    </location>
</feature>
<dbReference type="InterPro" id="IPR003661">
    <property type="entry name" value="HisK_dim/P_dom"/>
</dbReference>
<dbReference type="InterPro" id="IPR036097">
    <property type="entry name" value="HisK_dim/P_sf"/>
</dbReference>
<dbReference type="PANTHER" id="PTHR45453:SF1">
    <property type="entry name" value="PHOSPHATE REGULON SENSOR PROTEIN PHOR"/>
    <property type="match status" value="1"/>
</dbReference>
<dbReference type="CDD" id="cd00082">
    <property type="entry name" value="HisKA"/>
    <property type="match status" value="1"/>
</dbReference>
<evidence type="ECO:0000259" key="15">
    <source>
        <dbReference type="PROSITE" id="PS50109"/>
    </source>
</evidence>
<dbReference type="Pfam" id="PF02518">
    <property type="entry name" value="HATPase_c"/>
    <property type="match status" value="1"/>
</dbReference>
<keyword evidence="8" id="KW-0812">Transmembrane</keyword>
<name>Q7D1H9_AGRFC</name>
<evidence type="ECO:0000256" key="2">
    <source>
        <dbReference type="ARBA" id="ARBA00004236"/>
    </source>
</evidence>
<evidence type="ECO:0000313" key="16">
    <source>
        <dbReference type="EMBL" id="AAK86233.1"/>
    </source>
</evidence>
<keyword evidence="13" id="KW-0902">Two-component regulatory system</keyword>
<dbReference type="OrthoDB" id="9813151at2"/>
<keyword evidence="11" id="KW-0067">ATP-binding</keyword>
<dbReference type="PANTHER" id="PTHR45453">
    <property type="entry name" value="PHOSPHATE REGULON SENSOR PROTEIN PHOR"/>
    <property type="match status" value="1"/>
</dbReference>
<evidence type="ECO:0000256" key="4">
    <source>
        <dbReference type="ARBA" id="ARBA00022448"/>
    </source>
</evidence>
<keyword evidence="9" id="KW-0547">Nucleotide-binding</keyword>
<evidence type="ECO:0000256" key="7">
    <source>
        <dbReference type="ARBA" id="ARBA00022679"/>
    </source>
</evidence>
<evidence type="ECO:0000256" key="5">
    <source>
        <dbReference type="ARBA" id="ARBA00022475"/>
    </source>
</evidence>
<dbReference type="InterPro" id="IPR003594">
    <property type="entry name" value="HATPase_dom"/>
</dbReference>
<dbReference type="Proteomes" id="UP000000813">
    <property type="component" value="Chromosome circular"/>
</dbReference>
<dbReference type="SMART" id="SM00388">
    <property type="entry name" value="HisKA"/>
    <property type="match status" value="1"/>
</dbReference>
<organism evidence="16 17">
    <name type="scientific">Agrobacterium fabrum (strain C58 / ATCC 33970)</name>
    <name type="common">Agrobacterium tumefaciens (strain C58)</name>
    <dbReference type="NCBI Taxonomy" id="176299"/>
    <lineage>
        <taxon>Bacteria</taxon>
        <taxon>Pseudomonadati</taxon>
        <taxon>Pseudomonadota</taxon>
        <taxon>Alphaproteobacteria</taxon>
        <taxon>Hyphomicrobiales</taxon>
        <taxon>Rhizobiaceae</taxon>
        <taxon>Rhizobium/Agrobacterium group</taxon>
        <taxon>Agrobacterium</taxon>
        <taxon>Agrobacterium tumefaciens complex</taxon>
    </lineage>
</organism>
<keyword evidence="7" id="KW-0808">Transferase</keyword>
<gene>
    <name evidence="16" type="ordered locus">Atu0419</name>
</gene>
<dbReference type="EC" id="2.7.13.3" evidence="3"/>
<evidence type="ECO:0000256" key="12">
    <source>
        <dbReference type="ARBA" id="ARBA00022989"/>
    </source>
</evidence>
<proteinExistence type="predicted"/>
<dbReference type="EnsemblBacteria" id="AAK86233">
    <property type="protein sequence ID" value="AAK86233"/>
    <property type="gene ID" value="Atu0419"/>
</dbReference>
<evidence type="ECO:0000256" key="3">
    <source>
        <dbReference type="ARBA" id="ARBA00012438"/>
    </source>
</evidence>
<dbReference type="Gene3D" id="1.10.287.130">
    <property type="match status" value="1"/>
</dbReference>
<dbReference type="GO" id="GO:0004721">
    <property type="term" value="F:phosphoprotein phosphatase activity"/>
    <property type="evidence" value="ECO:0007669"/>
    <property type="project" value="TreeGrafter"/>
</dbReference>
<keyword evidence="10 16" id="KW-0418">Kinase</keyword>
<sequence length="433" mass="47630">MLSDESGEQAEMAVREGESGLRLLGKKLGRNWLPVLIVSMLAVVAVTELHTPYMPAALWLCAIIAILAVREKPAAPEKDKETAADVDEPDVPGENVISGVRAGLAVLDTPVFILDKNASVLFQNGAAERAFGQLPAGAHISARLRSPGLLDVIRETITTGQPNQVEHSERFPSERVFIVRIARADVGEGASPPFYILSFRDVSELRRIDRMRSDFVANASHELRTPLASLRGFIETMQGPARNDPKAQERFLAIMLDQATRMSRLVDDLMSLSRLELRANIAPDQKVDLVPVIGHVRDALLPLADELDVTITLHLPDRPAEVQGDRDELVQVFQNLVENACKYGQEGKVVDVWLRAEPGKPVEVSIIDKGPGIPAEHVPRLTERFYRVSVADSRSKKGTGLGLAIVKHILTRHRARLIIKSEMGSGTDFTVRF</sequence>
<dbReference type="FunFam" id="3.30.565.10:FF:000006">
    <property type="entry name" value="Sensor histidine kinase WalK"/>
    <property type="match status" value="1"/>
</dbReference>
<dbReference type="GO" id="GO:0005886">
    <property type="term" value="C:plasma membrane"/>
    <property type="evidence" value="ECO:0007669"/>
    <property type="project" value="UniProtKB-SubCell"/>
</dbReference>
<evidence type="ECO:0000256" key="14">
    <source>
        <dbReference type="ARBA" id="ARBA00023136"/>
    </source>
</evidence>
<evidence type="ECO:0000256" key="11">
    <source>
        <dbReference type="ARBA" id="ARBA00022840"/>
    </source>
</evidence>
<keyword evidence="6" id="KW-0597">Phosphoprotein</keyword>
<keyword evidence="4" id="KW-0813">Transport</keyword>
<dbReference type="FunFam" id="1.10.287.130:FF:000008">
    <property type="entry name" value="Two-component sensor histidine kinase"/>
    <property type="match status" value="1"/>
</dbReference>
<comment type="catalytic activity">
    <reaction evidence="1">
        <text>ATP + protein L-histidine = ADP + protein N-phospho-L-histidine.</text>
        <dbReference type="EC" id="2.7.13.3"/>
    </reaction>
</comment>
<dbReference type="SMART" id="SM00387">
    <property type="entry name" value="HATPase_c"/>
    <property type="match status" value="1"/>
</dbReference>
<evidence type="ECO:0000256" key="9">
    <source>
        <dbReference type="ARBA" id="ARBA00022741"/>
    </source>
</evidence>
<dbReference type="GO" id="GO:0000155">
    <property type="term" value="F:phosphorelay sensor kinase activity"/>
    <property type="evidence" value="ECO:0007669"/>
    <property type="project" value="InterPro"/>
</dbReference>
<dbReference type="eggNOG" id="COG5002">
    <property type="taxonomic scope" value="Bacteria"/>
</dbReference>
<dbReference type="Gene3D" id="3.30.565.10">
    <property type="entry name" value="Histidine kinase-like ATPase, C-terminal domain"/>
    <property type="match status" value="1"/>
</dbReference>
<keyword evidence="17" id="KW-1185">Reference proteome</keyword>
<dbReference type="HOGENOM" id="CLU_000445_89_2_5"/>
<reference evidence="16 17" key="2">
    <citation type="journal article" date="2001" name="Science">
        <title>Genome sequence of the plant pathogen and biotechnology agent Agrobacterium tumefaciens C58.</title>
        <authorList>
            <person name="Goodner B."/>
            <person name="Hinkle G."/>
            <person name="Gattung S."/>
            <person name="Miller N."/>
            <person name="Blanchard M."/>
            <person name="Qurollo B."/>
            <person name="Goldman B.S."/>
            <person name="Cao Y."/>
            <person name="Askenazi M."/>
            <person name="Halling C."/>
            <person name="Mullin L."/>
            <person name="Houmiel K."/>
            <person name="Gordon J."/>
            <person name="Vaudin M."/>
            <person name="Iartchouk O."/>
            <person name="Epp A."/>
            <person name="Liu F."/>
            <person name="Wollam C."/>
            <person name="Allinger M."/>
            <person name="Doughty D."/>
            <person name="Scott C."/>
            <person name="Lappas C."/>
            <person name="Markelz B."/>
            <person name="Flanagan C."/>
            <person name="Crowell C."/>
            <person name="Gurson J."/>
            <person name="Lomo C."/>
            <person name="Sear C."/>
            <person name="Strub G."/>
            <person name="Cielo C."/>
            <person name="Slater S."/>
        </authorList>
    </citation>
    <scope>NUCLEOTIDE SEQUENCE [LARGE SCALE GENOMIC DNA]</scope>
    <source>
        <strain evidence="17">C58 / ATCC 33970</strain>
    </source>
</reference>
<evidence type="ECO:0000313" key="17">
    <source>
        <dbReference type="Proteomes" id="UP000000813"/>
    </source>
</evidence>
<dbReference type="InterPro" id="IPR004358">
    <property type="entry name" value="Sig_transdc_His_kin-like_C"/>
</dbReference>
<evidence type="ECO:0000256" key="8">
    <source>
        <dbReference type="ARBA" id="ARBA00022692"/>
    </source>
</evidence>
<evidence type="ECO:0000256" key="1">
    <source>
        <dbReference type="ARBA" id="ARBA00000085"/>
    </source>
</evidence>
<dbReference type="InterPro" id="IPR035965">
    <property type="entry name" value="PAS-like_dom_sf"/>
</dbReference>
<dbReference type="InterPro" id="IPR036890">
    <property type="entry name" value="HATPase_C_sf"/>
</dbReference>
<dbReference type="NCBIfam" id="TIGR02966">
    <property type="entry name" value="phoR_proteo"/>
    <property type="match status" value="1"/>
</dbReference>
<keyword evidence="14" id="KW-0472">Membrane</keyword>
<dbReference type="STRING" id="176299.Atu0419"/>
<protein>
    <recommendedName>
        <fullName evidence="3">histidine kinase</fullName>
        <ecNumber evidence="3">2.7.13.3</ecNumber>
    </recommendedName>
</protein>
<evidence type="ECO:0000256" key="6">
    <source>
        <dbReference type="ARBA" id="ARBA00022553"/>
    </source>
</evidence>
<dbReference type="PhylomeDB" id="Q7D1H9"/>
<accession>Q7D1H9</accession>
<keyword evidence="5" id="KW-1003">Cell membrane</keyword>
<keyword evidence="12" id="KW-1133">Transmembrane helix</keyword>
<dbReference type="InterPro" id="IPR005467">
    <property type="entry name" value="His_kinase_dom"/>
</dbReference>
<dbReference type="GO" id="GO:0005524">
    <property type="term" value="F:ATP binding"/>
    <property type="evidence" value="ECO:0007669"/>
    <property type="project" value="UniProtKB-KW"/>
</dbReference>
<dbReference type="KEGG" id="atu:Atu0419"/>
<dbReference type="PATRIC" id="fig|176299.10.peg.410"/>
<dbReference type="EMBL" id="AE007869">
    <property type="protein sequence ID" value="AAK86233.1"/>
    <property type="molecule type" value="Genomic_DNA"/>
</dbReference>
<dbReference type="GO" id="GO:0016036">
    <property type="term" value="P:cellular response to phosphate starvation"/>
    <property type="evidence" value="ECO:0007669"/>
    <property type="project" value="TreeGrafter"/>
</dbReference>
<dbReference type="PRINTS" id="PR00344">
    <property type="entry name" value="BCTRLSENSOR"/>
</dbReference>
<dbReference type="SUPFAM" id="SSF55874">
    <property type="entry name" value="ATPase domain of HSP90 chaperone/DNA topoisomerase II/histidine kinase"/>
    <property type="match status" value="1"/>
</dbReference>
<dbReference type="SUPFAM" id="SSF55785">
    <property type="entry name" value="PYP-like sensor domain (PAS domain)"/>
    <property type="match status" value="1"/>
</dbReference>